<dbReference type="PANTHER" id="PTHR30349:SF81">
    <property type="entry name" value="TYROSINE RECOMBINASE XERC"/>
    <property type="match status" value="1"/>
</dbReference>
<reference evidence="5 6" key="1">
    <citation type="submission" date="2014-11" db="EMBL/GenBank/DDBJ databases">
        <title>Genomics and ecophysiology of heterotrophic nitrogen fixing bacteria isolated from estuarine surface water.</title>
        <authorList>
            <person name="Bentzon-Tilia M."/>
            <person name="Severin I."/>
            <person name="Hansen L.H."/>
            <person name="Riemann L."/>
        </authorList>
    </citation>
    <scope>NUCLEOTIDE SEQUENCE [LARGE SCALE GENOMIC DNA]</scope>
    <source>
        <strain evidence="5 6">BAL398</strain>
    </source>
</reference>
<protein>
    <submittedName>
        <fullName evidence="5">Integrase</fullName>
    </submittedName>
</protein>
<evidence type="ECO:0000313" key="6">
    <source>
        <dbReference type="Proteomes" id="UP000032515"/>
    </source>
</evidence>
<dbReference type="AlphaFoldDB" id="A0A0D7DYI8"/>
<comment type="caution">
    <text evidence="5">The sequence shown here is derived from an EMBL/GenBank/DDBJ whole genome shotgun (WGS) entry which is preliminary data.</text>
</comment>
<evidence type="ECO:0000256" key="3">
    <source>
        <dbReference type="ARBA" id="ARBA00023172"/>
    </source>
</evidence>
<dbReference type="InterPro" id="IPR013762">
    <property type="entry name" value="Integrase-like_cat_sf"/>
</dbReference>
<dbReference type="GO" id="GO:0003677">
    <property type="term" value="F:DNA binding"/>
    <property type="evidence" value="ECO:0007669"/>
    <property type="project" value="InterPro"/>
</dbReference>
<gene>
    <name evidence="5" type="ORF">OO17_28550</name>
</gene>
<dbReference type="Pfam" id="PF00589">
    <property type="entry name" value="Phage_integrase"/>
    <property type="match status" value="1"/>
</dbReference>
<dbReference type="InterPro" id="IPR011010">
    <property type="entry name" value="DNA_brk_join_enz"/>
</dbReference>
<proteinExistence type="predicted"/>
<dbReference type="RefSeq" id="WP_002718979.1">
    <property type="nucleotide sequence ID" value="NZ_JXXE01000758.1"/>
</dbReference>
<dbReference type="PANTHER" id="PTHR30349">
    <property type="entry name" value="PHAGE INTEGRASE-RELATED"/>
    <property type="match status" value="1"/>
</dbReference>
<dbReference type="InterPro" id="IPR002104">
    <property type="entry name" value="Integrase_catalytic"/>
</dbReference>
<sequence length="411" mass="46408">MATSLRLQLRPDDPANVLAPIVQDYREHFEARRYQAKRVRRYVASVFHFGDWLRSEDWAVQNVDEAVVGRFISDHLPNCTCPRPVQRNPIINRAALNHLIHILYAKGIIRRPVADPITRELALFDEKMTEVWGLAQGTRDHRCRIIRRLLKAQFGSGPIDPTSISPSAIRSFVLDDATWSRSTIRVMAGAVRCYLRHRKLLGDNVTDLMHAVPQPACWGQTKLPEALSGDELEQLFRSFDAACPSRRRGYAMVRCLADLGLRSSEVVRLSLDDIDWQAGTIRITAGKGRRADVLPLPRATGEAIADYLLHERPKTTCRQIFVRHVAPLGEPVGRRVVQKAVHAAYQRLGWDRTRVHILRHTLATRLVNAGTPMKQIADVLRHRSIVTSATYTRVDSSRLTAVALCWPGSVA</sequence>
<feature type="domain" description="Tyr recombinase" evidence="4">
    <location>
        <begin position="222"/>
        <end position="404"/>
    </location>
</feature>
<dbReference type="PATRIC" id="fig|1076.23.peg.4043"/>
<dbReference type="SUPFAM" id="SSF56349">
    <property type="entry name" value="DNA breaking-rejoining enzymes"/>
    <property type="match status" value="1"/>
</dbReference>
<dbReference type="Proteomes" id="UP000032515">
    <property type="component" value="Unassembled WGS sequence"/>
</dbReference>
<dbReference type="EMBL" id="JXXE01000758">
    <property type="protein sequence ID" value="KIZ33311.1"/>
    <property type="molecule type" value="Genomic_DNA"/>
</dbReference>
<dbReference type="GO" id="GO:0015074">
    <property type="term" value="P:DNA integration"/>
    <property type="evidence" value="ECO:0007669"/>
    <property type="project" value="UniProtKB-KW"/>
</dbReference>
<dbReference type="InterPro" id="IPR050090">
    <property type="entry name" value="Tyrosine_recombinase_XerCD"/>
</dbReference>
<evidence type="ECO:0000313" key="5">
    <source>
        <dbReference type="EMBL" id="KIZ33311.1"/>
    </source>
</evidence>
<dbReference type="PROSITE" id="PS51898">
    <property type="entry name" value="TYR_RECOMBINASE"/>
    <property type="match status" value="1"/>
</dbReference>
<dbReference type="GO" id="GO:0007059">
    <property type="term" value="P:chromosome segregation"/>
    <property type="evidence" value="ECO:0007669"/>
    <property type="project" value="UniProtKB-KW"/>
</dbReference>
<accession>A0A0D7DYI8</accession>
<evidence type="ECO:0000256" key="2">
    <source>
        <dbReference type="ARBA" id="ARBA00022908"/>
    </source>
</evidence>
<dbReference type="OrthoDB" id="67979at2"/>
<evidence type="ECO:0000256" key="1">
    <source>
        <dbReference type="ARBA" id="ARBA00022829"/>
    </source>
</evidence>
<organism evidence="5 6">
    <name type="scientific">Rhodopseudomonas palustris</name>
    <dbReference type="NCBI Taxonomy" id="1076"/>
    <lineage>
        <taxon>Bacteria</taxon>
        <taxon>Pseudomonadati</taxon>
        <taxon>Pseudomonadota</taxon>
        <taxon>Alphaproteobacteria</taxon>
        <taxon>Hyphomicrobiales</taxon>
        <taxon>Nitrobacteraceae</taxon>
        <taxon>Rhodopseudomonas</taxon>
    </lineage>
</organism>
<dbReference type="GO" id="GO:0006310">
    <property type="term" value="P:DNA recombination"/>
    <property type="evidence" value="ECO:0007669"/>
    <property type="project" value="UniProtKB-KW"/>
</dbReference>
<dbReference type="Gene3D" id="1.10.443.10">
    <property type="entry name" value="Intergrase catalytic core"/>
    <property type="match status" value="1"/>
</dbReference>
<evidence type="ECO:0000259" key="4">
    <source>
        <dbReference type="PROSITE" id="PS51898"/>
    </source>
</evidence>
<keyword evidence="2" id="KW-0229">DNA integration</keyword>
<keyword evidence="3" id="KW-0233">DNA recombination</keyword>
<keyword evidence="1" id="KW-0159">Chromosome partition</keyword>
<name>A0A0D7DYI8_RHOPL</name>